<dbReference type="KEGG" id="sky:D0C37_05865"/>
<proteinExistence type="predicted"/>
<dbReference type="AlphaFoldDB" id="A0A385D7Y9"/>
<gene>
    <name evidence="4" type="ORF">D0C37_05865</name>
</gene>
<dbReference type="Gene3D" id="3.90.50.10">
    <property type="entry name" value="Photosynthetic Reaction Center, subunit H, domain 2"/>
    <property type="match status" value="1"/>
</dbReference>
<dbReference type="SUPFAM" id="SSF50346">
    <property type="entry name" value="PRC-barrel domain"/>
    <property type="match status" value="1"/>
</dbReference>
<feature type="region of interest" description="Disordered" evidence="1">
    <location>
        <begin position="286"/>
        <end position="328"/>
    </location>
</feature>
<feature type="compositionally biased region" description="Basic and acidic residues" evidence="1">
    <location>
        <begin position="286"/>
        <end position="303"/>
    </location>
</feature>
<feature type="domain" description="DUF2382" evidence="3">
    <location>
        <begin position="196"/>
        <end position="303"/>
    </location>
</feature>
<dbReference type="InterPro" id="IPR014747">
    <property type="entry name" value="Bac_photo_RC_H_C"/>
</dbReference>
<dbReference type="Pfam" id="PF05239">
    <property type="entry name" value="PRC"/>
    <property type="match status" value="1"/>
</dbReference>
<dbReference type="InterPro" id="IPR052967">
    <property type="entry name" value="Stress_Response_Assoc"/>
</dbReference>
<evidence type="ECO:0000256" key="1">
    <source>
        <dbReference type="SAM" id="MobiDB-lite"/>
    </source>
</evidence>
<evidence type="ECO:0000313" key="5">
    <source>
        <dbReference type="Proteomes" id="UP000259636"/>
    </source>
</evidence>
<dbReference type="PANTHER" id="PTHR38463">
    <property type="entry name" value="STRESS RESPONSE PROTEIN YSNF"/>
    <property type="match status" value="1"/>
</dbReference>
<dbReference type="InterPro" id="IPR027275">
    <property type="entry name" value="PRC-brl_dom"/>
</dbReference>
<feature type="domain" description="PRC-barrel" evidence="2">
    <location>
        <begin position="11"/>
        <end position="73"/>
    </location>
</feature>
<dbReference type="RefSeq" id="WP_117348857.1">
    <property type="nucleotide sequence ID" value="NZ_CP031742.1"/>
</dbReference>
<feature type="compositionally biased region" description="Basic and acidic residues" evidence="1">
    <location>
        <begin position="113"/>
        <end position="129"/>
    </location>
</feature>
<name>A0A385D7Y9_9ACTN</name>
<dbReference type="EMBL" id="CP031742">
    <property type="protein sequence ID" value="AXQ54169.1"/>
    <property type="molecule type" value="Genomic_DNA"/>
</dbReference>
<evidence type="ECO:0000259" key="2">
    <source>
        <dbReference type="Pfam" id="PF05239"/>
    </source>
</evidence>
<dbReference type="InterPro" id="IPR011033">
    <property type="entry name" value="PRC_barrel-like_sf"/>
</dbReference>
<organism evidence="4 5">
    <name type="scientific">Streptomyces koyangensis</name>
    <dbReference type="NCBI Taxonomy" id="188770"/>
    <lineage>
        <taxon>Bacteria</taxon>
        <taxon>Bacillati</taxon>
        <taxon>Actinomycetota</taxon>
        <taxon>Actinomycetes</taxon>
        <taxon>Kitasatosporales</taxon>
        <taxon>Streptomycetaceae</taxon>
        <taxon>Streptomyces</taxon>
        <taxon>Streptomyces aurantiacus group</taxon>
    </lineage>
</organism>
<dbReference type="Proteomes" id="UP000259636">
    <property type="component" value="Chromosome"/>
</dbReference>
<evidence type="ECO:0000259" key="3">
    <source>
        <dbReference type="Pfam" id="PF09557"/>
    </source>
</evidence>
<sequence length="328" mass="34803">MTAGDSFLTTDQLVGLTAYDRDGAKVGSVEQVFLDDATGKPEWVTVKTGMFGMKETFVPLAGAGHDGEGLHLAYAKDTIKDAPRVDADEHLDAAEERELYAHYGVTRGGSGKTGEEMSGRTDTSGKDTGMDTGTKAAAAGTAGAAGVAGAGGRSQSGMDSQSGMGRPAEDRPLAGAGMSRSAAETGDDRAKYADEMVRSEEQLRVGTEEQEVGRARLRKVVVTEDVSTTVPVSHEEVHLVREPIGEGDRTRGTEIGEAEAEVTLHAERPVVRKEAVAVERVRLETEKVTEQREVSDTVRKEEIQYDDGTGSASGEEDEWKGGRSGPTR</sequence>
<feature type="compositionally biased region" description="Low complexity" evidence="1">
    <location>
        <begin position="155"/>
        <end position="166"/>
    </location>
</feature>
<dbReference type="InterPro" id="IPR019060">
    <property type="entry name" value="DUF2382"/>
</dbReference>
<feature type="region of interest" description="Disordered" evidence="1">
    <location>
        <begin position="105"/>
        <end position="190"/>
    </location>
</feature>
<dbReference type="GO" id="GO:0030077">
    <property type="term" value="C:plasma membrane light-harvesting complex"/>
    <property type="evidence" value="ECO:0007669"/>
    <property type="project" value="InterPro"/>
</dbReference>
<dbReference type="GO" id="GO:0019684">
    <property type="term" value="P:photosynthesis, light reaction"/>
    <property type="evidence" value="ECO:0007669"/>
    <property type="project" value="InterPro"/>
</dbReference>
<feature type="compositionally biased region" description="Low complexity" evidence="1">
    <location>
        <begin position="132"/>
        <end position="145"/>
    </location>
</feature>
<accession>A0A385D7Y9</accession>
<evidence type="ECO:0000313" key="4">
    <source>
        <dbReference type="EMBL" id="AXQ54169.1"/>
    </source>
</evidence>
<reference evidence="4 5" key="1">
    <citation type="submission" date="2018-08" db="EMBL/GenBank/DDBJ databases">
        <authorList>
            <person name="Ferrada E.E."/>
            <person name="Latorre B.A."/>
        </authorList>
    </citation>
    <scope>NUCLEOTIDE SEQUENCE [LARGE SCALE GENOMIC DNA]</scope>
    <source>
        <strain evidence="4 5">VK-A60T</strain>
    </source>
</reference>
<dbReference type="GeneID" id="300113727"/>
<protein>
    <submittedName>
        <fullName evidence="4">DUF2382 domain-containing protein</fullName>
    </submittedName>
</protein>
<dbReference type="Pfam" id="PF09557">
    <property type="entry name" value="DUF2382"/>
    <property type="match status" value="1"/>
</dbReference>
<dbReference type="PANTHER" id="PTHR38463:SF1">
    <property type="entry name" value="STRESS RESPONSE PROTEIN YSNF"/>
    <property type="match status" value="1"/>
</dbReference>